<evidence type="ECO:0000313" key="2">
    <source>
        <dbReference type="EMBL" id="EFZ04568.1"/>
    </source>
</evidence>
<feature type="transmembrane region" description="Helical" evidence="1">
    <location>
        <begin position="156"/>
        <end position="184"/>
    </location>
</feature>
<feature type="transmembrane region" description="Helical" evidence="1">
    <location>
        <begin position="122"/>
        <end position="144"/>
    </location>
</feature>
<evidence type="ECO:0000256" key="1">
    <source>
        <dbReference type="SAM" id="Phobius"/>
    </source>
</evidence>
<dbReference type="EMBL" id="CM001063">
    <property type="protein sequence ID" value="EFZ04568.1"/>
    <property type="molecule type" value="Genomic_DNA"/>
</dbReference>
<geneLocation type="plasmid" evidence="2 3">
    <name>pSCV50</name>
</geneLocation>
<accession>A0AAJ8WH13</accession>
<dbReference type="AlphaFoldDB" id="A0AAJ8WH13"/>
<reference evidence="2 3" key="1">
    <citation type="journal article" date="2011" name="J. Bacteriol.">
        <title>Genome sequences of Salmonella enterica serovar typhimurium, Choleraesuis, Dublin, and Gallinarum strains of well- defined virulence in food-producing animals.</title>
        <authorList>
            <person name="Richardson E.J."/>
            <person name="Limaye B."/>
            <person name="Inamdar H."/>
            <person name="Datta A."/>
            <person name="Manjari K.S."/>
            <person name="Pullinger G.D."/>
            <person name="Thomson N.R."/>
            <person name="Joshi R.R."/>
            <person name="Watson M."/>
            <person name="Stevens M.P."/>
        </authorList>
    </citation>
    <scope>NUCLEOTIDE SEQUENCE [LARGE SCALE GENOMIC DNA]</scope>
    <source>
        <strain evidence="2">A50</strain>
        <plasmid evidence="3">pSCV50</plasmid>
    </source>
</reference>
<keyword evidence="1" id="KW-0812">Transmembrane</keyword>
<keyword evidence="2" id="KW-0614">Plasmid</keyword>
<protein>
    <submittedName>
        <fullName evidence="2">Uncharacterized protein</fullName>
    </submittedName>
</protein>
<dbReference type="Proteomes" id="UP000003971">
    <property type="component" value="Plasmid pSCV50"/>
</dbReference>
<organism evidence="2 3">
    <name type="scientific">Salmonella enterica subsp. enterica serovar Choleraesuis str. SCSA50</name>
    <dbReference type="NCBI Taxonomy" id="904139"/>
    <lineage>
        <taxon>Bacteria</taxon>
        <taxon>Pseudomonadati</taxon>
        <taxon>Pseudomonadota</taxon>
        <taxon>Gammaproteobacteria</taxon>
        <taxon>Enterobacterales</taxon>
        <taxon>Enterobacteriaceae</taxon>
        <taxon>Salmonella</taxon>
    </lineage>
</organism>
<gene>
    <name evidence="2" type="ORF">SCA50_p28</name>
</gene>
<keyword evidence="1" id="KW-0472">Membrane</keyword>
<keyword evidence="1" id="KW-1133">Transmembrane helix</keyword>
<sequence>MLAHGLRFKIVSWDVSTSVSSPFPAPSGMSSGSGSCGLGLSHPRRQHVLRIRTVCCTGIVKRSHFGVATVARFSRIAGAGQRRERRRRQDKLLLPSLVVARSLRSIPARISTAAFSRVSCPAPPGITVTFFSVAFLTGIIIITGEPCSASVCASRLLASSMLFVFTFPPLILCPFRTAAAALLISSLVSAPS</sequence>
<evidence type="ECO:0000313" key="3">
    <source>
        <dbReference type="Proteomes" id="UP000003971"/>
    </source>
</evidence>
<name>A0AAJ8WH13_SALET</name>
<proteinExistence type="predicted"/>